<dbReference type="Pfam" id="PF05199">
    <property type="entry name" value="GMC_oxred_C"/>
    <property type="match status" value="1"/>
</dbReference>
<keyword evidence="3" id="KW-1133">Transmembrane helix</keyword>
<evidence type="ECO:0000259" key="4">
    <source>
        <dbReference type="PROSITE" id="PS00624"/>
    </source>
</evidence>
<dbReference type="InterPro" id="IPR036188">
    <property type="entry name" value="FAD/NAD-bd_sf"/>
</dbReference>
<proteinExistence type="inferred from homology"/>
<dbReference type="PROSITE" id="PS00624">
    <property type="entry name" value="GMC_OXRED_2"/>
    <property type="match status" value="1"/>
</dbReference>
<keyword evidence="6" id="KW-1185">Reference proteome</keyword>
<dbReference type="PANTHER" id="PTHR11552:SF158">
    <property type="entry name" value="GH23626P-RELATED"/>
    <property type="match status" value="1"/>
</dbReference>
<feature type="compositionally biased region" description="Polar residues" evidence="2">
    <location>
        <begin position="1"/>
        <end position="11"/>
    </location>
</feature>
<feature type="domain" description="Glucose-methanol-choline oxidoreductase N-terminal" evidence="4">
    <location>
        <begin position="408"/>
        <end position="422"/>
    </location>
</feature>
<dbReference type="Proteomes" id="UP000466442">
    <property type="component" value="Unassembled WGS sequence"/>
</dbReference>
<evidence type="ECO:0000256" key="1">
    <source>
        <dbReference type="ARBA" id="ARBA00010790"/>
    </source>
</evidence>
<dbReference type="SUPFAM" id="SSF54373">
    <property type="entry name" value="FAD-linked reductases, C-terminal domain"/>
    <property type="match status" value="1"/>
</dbReference>
<comment type="caution">
    <text evidence="5">The sequence shown here is derived from an EMBL/GenBank/DDBJ whole genome shotgun (WGS) entry which is preliminary data.</text>
</comment>
<dbReference type="SUPFAM" id="SSF51905">
    <property type="entry name" value="FAD/NAD(P)-binding domain"/>
    <property type="match status" value="1"/>
</dbReference>
<sequence length="719" mass="79834">MPITSPLTLTGTEPGAGIKSRGQEHWPRGLAMTHVSGDSSPALLKTPANSPRGPREWGCFGGQGREANVTRLDPRRMISDRVFDFVPRKKYLQSVSSYINRMQPRTLSLWCAILGLTVAQAPWMLIPSLLSFMTRGVVYMNEEPKDMMTPNPKYDFIIVGAGSAGCVLANRLTEVSDWRVLLIEAGGPESLIMNIPLLAPVLQFTGANWNYLSEPTNYSCMGLKEGKCPIPRGKVMGGSSSLNFMVYTRGDARDYDNWEQMGNEGWGWKDVFPYFLKSEDINIEDNWIEPNFHRKGGYLSVDTAPFKTPLVKAFVKAGGELGYKVADYNGGDISGFSFVQSTTKNGSRMSTSQAYLHPIRFRKNLHVVKNAMVTKILMEGTRAVGVEYTKAGKRFSVKAAKEVILSAGAINSPQLLMLSGIGPKGHLQDMGIPLVMDLPVGYNLQDHPVIGYVIYTVDQPVGLSDFVVTDLGVVTDYLNNRKGPLSITGGLEGLAFVDVFNGPENQQFPNLEIQFCVSSPLTMQLVNANFGIRPEIYNQVYKTNGKTHSFLMFMNVMRPKSRGRLWLRSKDPMVHPHVDLGFFRHPDDVKVLVKGVEFTKNLTTTGSFKQFRPKLFDKPIPQCAHHGRNTDAYWACHARQLTITNYHQCGTAKMGPVNDRTTVVDPRLRVKGIKGLRVIDASIIPMIMSAHTNAPTIMIAEKGADMIKEEWGRGVLARF</sequence>
<name>A0A8S9XNF6_APOLU</name>
<dbReference type="OrthoDB" id="269227at2759"/>
<dbReference type="InterPro" id="IPR000172">
    <property type="entry name" value="GMC_OxRdtase_N"/>
</dbReference>
<feature type="transmembrane region" description="Helical" evidence="3">
    <location>
        <begin position="107"/>
        <end position="126"/>
    </location>
</feature>
<dbReference type="Pfam" id="PF00732">
    <property type="entry name" value="GMC_oxred_N"/>
    <property type="match status" value="1"/>
</dbReference>
<feature type="region of interest" description="Disordered" evidence="2">
    <location>
        <begin position="1"/>
        <end position="23"/>
    </location>
</feature>
<dbReference type="InterPro" id="IPR012132">
    <property type="entry name" value="GMC_OxRdtase"/>
</dbReference>
<dbReference type="GO" id="GO:0050660">
    <property type="term" value="F:flavin adenine dinucleotide binding"/>
    <property type="evidence" value="ECO:0007669"/>
    <property type="project" value="InterPro"/>
</dbReference>
<dbReference type="PANTHER" id="PTHR11552">
    <property type="entry name" value="GLUCOSE-METHANOL-CHOLINE GMC OXIDOREDUCTASE"/>
    <property type="match status" value="1"/>
</dbReference>
<dbReference type="GO" id="GO:0016614">
    <property type="term" value="F:oxidoreductase activity, acting on CH-OH group of donors"/>
    <property type="evidence" value="ECO:0007669"/>
    <property type="project" value="InterPro"/>
</dbReference>
<dbReference type="Gene3D" id="3.30.560.10">
    <property type="entry name" value="Glucose Oxidase, domain 3"/>
    <property type="match status" value="1"/>
</dbReference>
<keyword evidence="3" id="KW-0472">Membrane</keyword>
<protein>
    <recommendedName>
        <fullName evidence="4">Glucose-methanol-choline oxidoreductase N-terminal domain-containing protein</fullName>
    </recommendedName>
</protein>
<gene>
    <name evidence="5" type="ORF">GE061_014858</name>
</gene>
<accession>A0A8S9XNF6</accession>
<dbReference type="Gene3D" id="3.50.50.60">
    <property type="entry name" value="FAD/NAD(P)-binding domain"/>
    <property type="match status" value="1"/>
</dbReference>
<comment type="similarity">
    <text evidence="1">Belongs to the GMC oxidoreductase family.</text>
</comment>
<reference evidence="5" key="1">
    <citation type="journal article" date="2021" name="Mol. Ecol. Resour.">
        <title>Apolygus lucorum genome provides insights into omnivorousness and mesophyll feeding.</title>
        <authorList>
            <person name="Liu Y."/>
            <person name="Liu H."/>
            <person name="Wang H."/>
            <person name="Huang T."/>
            <person name="Liu B."/>
            <person name="Yang B."/>
            <person name="Yin L."/>
            <person name="Li B."/>
            <person name="Zhang Y."/>
            <person name="Zhang S."/>
            <person name="Jiang F."/>
            <person name="Zhang X."/>
            <person name="Ren Y."/>
            <person name="Wang B."/>
            <person name="Wang S."/>
            <person name="Lu Y."/>
            <person name="Wu K."/>
            <person name="Fan W."/>
            <person name="Wang G."/>
        </authorList>
    </citation>
    <scope>NUCLEOTIDE SEQUENCE</scope>
    <source>
        <strain evidence="5">12Hb</strain>
    </source>
</reference>
<keyword evidence="3" id="KW-0812">Transmembrane</keyword>
<dbReference type="AlphaFoldDB" id="A0A8S9XNF6"/>
<evidence type="ECO:0000256" key="3">
    <source>
        <dbReference type="SAM" id="Phobius"/>
    </source>
</evidence>
<evidence type="ECO:0000313" key="5">
    <source>
        <dbReference type="EMBL" id="KAF6209115.1"/>
    </source>
</evidence>
<dbReference type="EMBL" id="WIXP02000006">
    <property type="protein sequence ID" value="KAF6209115.1"/>
    <property type="molecule type" value="Genomic_DNA"/>
</dbReference>
<organism evidence="5 6">
    <name type="scientific">Apolygus lucorum</name>
    <name type="common">Small green plant bug</name>
    <name type="synonym">Lygocoris lucorum</name>
    <dbReference type="NCBI Taxonomy" id="248454"/>
    <lineage>
        <taxon>Eukaryota</taxon>
        <taxon>Metazoa</taxon>
        <taxon>Ecdysozoa</taxon>
        <taxon>Arthropoda</taxon>
        <taxon>Hexapoda</taxon>
        <taxon>Insecta</taxon>
        <taxon>Pterygota</taxon>
        <taxon>Neoptera</taxon>
        <taxon>Paraneoptera</taxon>
        <taxon>Hemiptera</taxon>
        <taxon>Heteroptera</taxon>
        <taxon>Panheteroptera</taxon>
        <taxon>Cimicomorpha</taxon>
        <taxon>Miridae</taxon>
        <taxon>Mirini</taxon>
        <taxon>Apolygus</taxon>
    </lineage>
</organism>
<dbReference type="InterPro" id="IPR007867">
    <property type="entry name" value="GMC_OxRtase_C"/>
</dbReference>
<evidence type="ECO:0000256" key="2">
    <source>
        <dbReference type="SAM" id="MobiDB-lite"/>
    </source>
</evidence>
<evidence type="ECO:0000313" key="6">
    <source>
        <dbReference type="Proteomes" id="UP000466442"/>
    </source>
</evidence>